<gene>
    <name evidence="2" type="ORF">ACFOUY_00680</name>
</gene>
<dbReference type="RefSeq" id="WP_378958512.1">
    <property type="nucleotide sequence ID" value="NZ_JBHRXC010000016.1"/>
</dbReference>
<dbReference type="EMBL" id="JBHSBY010000004">
    <property type="protein sequence ID" value="MFC4195207.1"/>
    <property type="molecule type" value="Genomic_DNA"/>
</dbReference>
<evidence type="ECO:0000256" key="1">
    <source>
        <dbReference type="SAM" id="SignalP"/>
    </source>
</evidence>
<keyword evidence="3" id="KW-1185">Reference proteome</keyword>
<protein>
    <submittedName>
        <fullName evidence="2">Uncharacterized protein</fullName>
    </submittedName>
</protein>
<proteinExistence type="predicted"/>
<feature type="chain" id="PRO_5046202351" evidence="1">
    <location>
        <begin position="23"/>
        <end position="118"/>
    </location>
</feature>
<dbReference type="Proteomes" id="UP001595792">
    <property type="component" value="Unassembled WGS sequence"/>
</dbReference>
<comment type="caution">
    <text evidence="2">The sequence shown here is derived from an EMBL/GenBank/DDBJ whole genome shotgun (WGS) entry which is preliminary data.</text>
</comment>
<evidence type="ECO:0000313" key="3">
    <source>
        <dbReference type="Proteomes" id="UP001595792"/>
    </source>
</evidence>
<accession>A0ABV8NI16</accession>
<dbReference type="PROSITE" id="PS51257">
    <property type="entry name" value="PROKAR_LIPOPROTEIN"/>
    <property type="match status" value="1"/>
</dbReference>
<organism evidence="2 3">
    <name type="scientific">Pedobacter jamesrossensis</name>
    <dbReference type="NCBI Taxonomy" id="1908238"/>
    <lineage>
        <taxon>Bacteria</taxon>
        <taxon>Pseudomonadati</taxon>
        <taxon>Bacteroidota</taxon>
        <taxon>Sphingobacteriia</taxon>
        <taxon>Sphingobacteriales</taxon>
        <taxon>Sphingobacteriaceae</taxon>
        <taxon>Pedobacter</taxon>
    </lineage>
</organism>
<evidence type="ECO:0000313" key="2">
    <source>
        <dbReference type="EMBL" id="MFC4195207.1"/>
    </source>
</evidence>
<sequence>MKNIIYATLLLAAMLAFGCYNNANLNISVNDTDSEYTYTAVYPISKTDKLEAYLDRELNNELPLDEHIDTFVTLVNEEKFNLKASKGTLSIKFDKKNSSIAGYVKIKKLTDGISEILK</sequence>
<keyword evidence="1" id="KW-0732">Signal</keyword>
<feature type="signal peptide" evidence="1">
    <location>
        <begin position="1"/>
        <end position="22"/>
    </location>
</feature>
<name>A0ABV8NI16_9SPHI</name>
<reference evidence="3" key="1">
    <citation type="journal article" date="2019" name="Int. J. Syst. Evol. Microbiol.">
        <title>The Global Catalogue of Microorganisms (GCM) 10K type strain sequencing project: providing services to taxonomists for standard genome sequencing and annotation.</title>
        <authorList>
            <consortium name="The Broad Institute Genomics Platform"/>
            <consortium name="The Broad Institute Genome Sequencing Center for Infectious Disease"/>
            <person name="Wu L."/>
            <person name="Ma J."/>
        </authorList>
    </citation>
    <scope>NUCLEOTIDE SEQUENCE [LARGE SCALE GENOMIC DNA]</scope>
    <source>
        <strain evidence="3">CCM 8689</strain>
    </source>
</reference>